<dbReference type="EMBL" id="JAPFFF010000003">
    <property type="protein sequence ID" value="KAK8894806.1"/>
    <property type="molecule type" value="Genomic_DNA"/>
</dbReference>
<feature type="compositionally biased region" description="Low complexity" evidence="1">
    <location>
        <begin position="110"/>
        <end position="120"/>
    </location>
</feature>
<proteinExistence type="predicted"/>
<name>A0ABR2KUW4_9EUKA</name>
<evidence type="ECO:0008006" key="4">
    <source>
        <dbReference type="Google" id="ProtNLM"/>
    </source>
</evidence>
<feature type="compositionally biased region" description="Polar residues" evidence="1">
    <location>
        <begin position="121"/>
        <end position="140"/>
    </location>
</feature>
<comment type="caution">
    <text evidence="2">The sequence shown here is derived from an EMBL/GenBank/DDBJ whole genome shotgun (WGS) entry which is preliminary data.</text>
</comment>
<organism evidence="2 3">
    <name type="scientific">Tritrichomonas musculus</name>
    <dbReference type="NCBI Taxonomy" id="1915356"/>
    <lineage>
        <taxon>Eukaryota</taxon>
        <taxon>Metamonada</taxon>
        <taxon>Parabasalia</taxon>
        <taxon>Tritrichomonadida</taxon>
        <taxon>Tritrichomonadidae</taxon>
        <taxon>Tritrichomonas</taxon>
    </lineage>
</organism>
<keyword evidence="3" id="KW-1185">Reference proteome</keyword>
<feature type="compositionally biased region" description="Acidic residues" evidence="1">
    <location>
        <begin position="212"/>
        <end position="224"/>
    </location>
</feature>
<dbReference type="Proteomes" id="UP001470230">
    <property type="component" value="Unassembled WGS sequence"/>
</dbReference>
<reference evidence="2 3" key="1">
    <citation type="submission" date="2024-04" db="EMBL/GenBank/DDBJ databases">
        <title>Tritrichomonas musculus Genome.</title>
        <authorList>
            <person name="Alves-Ferreira E."/>
            <person name="Grigg M."/>
            <person name="Lorenzi H."/>
            <person name="Galac M."/>
        </authorList>
    </citation>
    <scope>NUCLEOTIDE SEQUENCE [LARGE SCALE GENOMIC DNA]</scope>
    <source>
        <strain evidence="2 3">EAF2021</strain>
    </source>
</reference>
<feature type="compositionally biased region" description="Low complexity" evidence="1">
    <location>
        <begin position="152"/>
        <end position="173"/>
    </location>
</feature>
<evidence type="ECO:0000313" key="2">
    <source>
        <dbReference type="EMBL" id="KAK8894806.1"/>
    </source>
</evidence>
<protein>
    <recommendedName>
        <fullName evidence="4">Rad60/SUMO-like domain-containing protein</fullName>
    </recommendedName>
</protein>
<gene>
    <name evidence="2" type="ORF">M9Y10_023244</name>
</gene>
<sequence>MSSKGAVDYKFIFLKIKGKKGQTGKKILIPNTLAILRKNATKLFNFPANAPVRSFYDENLNLIKDINDIVPGSTVFCSSEVQDEEMTSSTTIQQNAILAQQQQLQRLQQQQNSSALSFNSPSQVSFGSPQQSPSRISQVGGSPLGGNPSFFSASPLPISGSPSGLRSSLMSRPVSTLQSRPGSRAPSSLMVILPNEDGAQQQKRRRRKDDTFGMDDADQFENEDNDAKRFATTGISHRALERLLAFLPPEITLSGNGIEEVVDHLSSVVARLGSQAQNLQTAQEAHLYRIIGQRLRQIPQHSPLIDEKCVELVNNATFGTSCGSTMHFRHVVVGPSKGGKSVFLDVLGNVILLRLVASGQYKRTLFFNFDFLDFEEVARVDPIKFYSQFVRHIFRSIARQRIDFAPYCESVIAYFQRLTTIEKVTLLPQPFSVAEDFRTTVAILSEIAKNIFKVLNEEKSLSTFLTQTFILPRYLAQAFGFNDVQFVVDHVDASDFTLIPEAPLDGDSDSVILLEYMKFMLSNDSFVISCIDSENFIDALDLTEPGGVDLRDGTELIPITDIDNGHSNAYEYVLHIEGGPQKEAKLRLLDCGGCSGFLSKWDEIIQQTKDYEEKFKIVDQRTEQGRNFREARETKLQLLAKLRELAPLVIMTVDSESETIEPLSGTIKDFDIKPKETEENMSNAHI</sequence>
<evidence type="ECO:0000313" key="3">
    <source>
        <dbReference type="Proteomes" id="UP001470230"/>
    </source>
</evidence>
<accession>A0ABR2KUW4</accession>
<evidence type="ECO:0000256" key="1">
    <source>
        <dbReference type="SAM" id="MobiDB-lite"/>
    </source>
</evidence>
<feature type="region of interest" description="Disordered" evidence="1">
    <location>
        <begin position="110"/>
        <end position="224"/>
    </location>
</feature>